<organism evidence="2 3">
    <name type="scientific">Heyndrickxia acidicola</name>
    <dbReference type="NCBI Taxonomy" id="209389"/>
    <lineage>
        <taxon>Bacteria</taxon>
        <taxon>Bacillati</taxon>
        <taxon>Bacillota</taxon>
        <taxon>Bacilli</taxon>
        <taxon>Bacillales</taxon>
        <taxon>Bacillaceae</taxon>
        <taxon>Heyndrickxia</taxon>
    </lineage>
</organism>
<reference evidence="2 3" key="1">
    <citation type="submission" date="2023-03" db="EMBL/GenBank/DDBJ databases">
        <title>Bacillus Genome Sequencing.</title>
        <authorList>
            <person name="Dunlap C."/>
        </authorList>
    </citation>
    <scope>NUCLEOTIDE SEQUENCE [LARGE SCALE GENOMIC DNA]</scope>
    <source>
        <strain evidence="2 3">B-23453</strain>
    </source>
</reference>
<feature type="transmembrane region" description="Helical" evidence="1">
    <location>
        <begin position="31"/>
        <end position="51"/>
    </location>
</feature>
<feature type="transmembrane region" description="Helical" evidence="1">
    <location>
        <begin position="7"/>
        <end position="25"/>
    </location>
</feature>
<evidence type="ECO:0000313" key="3">
    <source>
        <dbReference type="Proteomes" id="UP001341444"/>
    </source>
</evidence>
<dbReference type="Proteomes" id="UP001341444">
    <property type="component" value="Unassembled WGS sequence"/>
</dbReference>
<protein>
    <submittedName>
        <fullName evidence="2">Uncharacterized protein</fullName>
    </submittedName>
</protein>
<name>A0ABU6MN69_9BACI</name>
<sequence>MKGSKKFFHIGLVIIAIMLLLHLYVIHLPDFIEGFMLGSGIALELIGIYTIKHDISKFRNFKMKLKHD</sequence>
<dbReference type="EMBL" id="JARMAB010000052">
    <property type="protein sequence ID" value="MED1206101.1"/>
    <property type="molecule type" value="Genomic_DNA"/>
</dbReference>
<keyword evidence="1" id="KW-0812">Transmembrane</keyword>
<keyword evidence="1" id="KW-0472">Membrane</keyword>
<gene>
    <name evidence="2" type="ORF">P4T90_24135</name>
</gene>
<proteinExistence type="predicted"/>
<keyword evidence="1" id="KW-1133">Transmembrane helix</keyword>
<accession>A0ABU6MN69</accession>
<comment type="caution">
    <text evidence="2">The sequence shown here is derived from an EMBL/GenBank/DDBJ whole genome shotgun (WGS) entry which is preliminary data.</text>
</comment>
<keyword evidence="3" id="KW-1185">Reference proteome</keyword>
<evidence type="ECO:0000313" key="2">
    <source>
        <dbReference type="EMBL" id="MED1206101.1"/>
    </source>
</evidence>
<dbReference type="RefSeq" id="WP_066265366.1">
    <property type="nucleotide sequence ID" value="NZ_JARMAB010000052.1"/>
</dbReference>
<evidence type="ECO:0000256" key="1">
    <source>
        <dbReference type="SAM" id="Phobius"/>
    </source>
</evidence>